<keyword evidence="1" id="KW-0732">Signal</keyword>
<accession>A0A436ZV01</accession>
<dbReference type="OrthoDB" id="5287213at2759"/>
<comment type="caution">
    <text evidence="2">The sequence shown here is derived from an EMBL/GenBank/DDBJ whole genome shotgun (WGS) entry which is preliminary data.</text>
</comment>
<gene>
    <name evidence="2" type="ORF">DFL_006978</name>
</gene>
<dbReference type="EMBL" id="SAEB01000009">
    <property type="protein sequence ID" value="RVD82556.1"/>
    <property type="molecule type" value="Genomic_DNA"/>
</dbReference>
<sequence>MKAALILAIFAAAAAAAPQGAIAKRQAEERCGADSGLGCAAGETCVGEFGFKDDPKGVCVKDAIECGSTMADPNTTCPGDKSYKCIPRANRLQCPMDVAYCGFCVEKAVTDIVGVRSEGVNRCGGASGKKCFENPSSLEICAGEDALNDGMGVCLIWGLSRNCNTDGDCNFPGSSSRAFCVTNTCPPGLGPEECTGKVCLDEKYIRQFGLTKF</sequence>
<dbReference type="GeneID" id="93589289"/>
<evidence type="ECO:0000313" key="2">
    <source>
        <dbReference type="EMBL" id="RVD82556.1"/>
    </source>
</evidence>
<dbReference type="RefSeq" id="XP_067488100.1">
    <property type="nucleotide sequence ID" value="XM_067636488.1"/>
</dbReference>
<evidence type="ECO:0008006" key="4">
    <source>
        <dbReference type="Google" id="ProtNLM"/>
    </source>
</evidence>
<name>A0A436ZV01_ARTFL</name>
<feature type="signal peptide" evidence="1">
    <location>
        <begin position="1"/>
        <end position="16"/>
    </location>
</feature>
<dbReference type="Proteomes" id="UP000283090">
    <property type="component" value="Unassembled WGS sequence"/>
</dbReference>
<keyword evidence="3" id="KW-1185">Reference proteome</keyword>
<evidence type="ECO:0000256" key="1">
    <source>
        <dbReference type="SAM" id="SignalP"/>
    </source>
</evidence>
<dbReference type="AlphaFoldDB" id="A0A436ZV01"/>
<feature type="chain" id="PRO_5019502333" description="IGFBP N-terminal domain-containing protein" evidence="1">
    <location>
        <begin position="17"/>
        <end position="213"/>
    </location>
</feature>
<proteinExistence type="predicted"/>
<protein>
    <recommendedName>
        <fullName evidence="4">IGFBP N-terminal domain-containing protein</fullName>
    </recommendedName>
</protein>
<organism evidence="2 3">
    <name type="scientific">Arthrobotrys flagrans</name>
    <name type="common">Nematode-trapping fungus</name>
    <name type="synonym">Trichothecium flagrans</name>
    <dbReference type="NCBI Taxonomy" id="97331"/>
    <lineage>
        <taxon>Eukaryota</taxon>
        <taxon>Fungi</taxon>
        <taxon>Dikarya</taxon>
        <taxon>Ascomycota</taxon>
        <taxon>Pezizomycotina</taxon>
        <taxon>Orbiliomycetes</taxon>
        <taxon>Orbiliales</taxon>
        <taxon>Orbiliaceae</taxon>
        <taxon>Arthrobotrys</taxon>
    </lineage>
</organism>
<dbReference type="VEuPathDB" id="FungiDB:DFL_006978"/>
<evidence type="ECO:0000313" key="3">
    <source>
        <dbReference type="Proteomes" id="UP000283090"/>
    </source>
</evidence>
<reference evidence="2 3" key="1">
    <citation type="submission" date="2019-01" db="EMBL/GenBank/DDBJ databases">
        <title>Intercellular communication is required for trap formation in the nematode-trapping fungus Duddingtonia flagrans.</title>
        <authorList>
            <person name="Youssar L."/>
            <person name="Wernet V."/>
            <person name="Hensel N."/>
            <person name="Hildebrandt H.-G."/>
            <person name="Fischer R."/>
        </authorList>
    </citation>
    <scope>NUCLEOTIDE SEQUENCE [LARGE SCALE GENOMIC DNA]</scope>
    <source>
        <strain evidence="2 3">CBS H-5679</strain>
    </source>
</reference>